<dbReference type="InterPro" id="IPR029045">
    <property type="entry name" value="ClpP/crotonase-like_dom_sf"/>
</dbReference>
<evidence type="ECO:0000256" key="4">
    <source>
        <dbReference type="ARBA" id="ARBA00022801"/>
    </source>
</evidence>
<evidence type="ECO:0000313" key="9">
    <source>
        <dbReference type="Proteomes" id="UP001597112"/>
    </source>
</evidence>
<keyword evidence="3 8" id="KW-0645">Protease</keyword>
<gene>
    <name evidence="8" type="ORF">ACFQ21_00165</name>
</gene>
<dbReference type="PRINTS" id="PR00127">
    <property type="entry name" value="CLPPROTEASEP"/>
</dbReference>
<dbReference type="Gene3D" id="3.90.226.10">
    <property type="entry name" value="2-enoyl-CoA Hydratase, Chain A, domain 1"/>
    <property type="match status" value="1"/>
</dbReference>
<accession>A0ABW3JWY9</accession>
<reference evidence="9" key="1">
    <citation type="journal article" date="2019" name="Int. J. Syst. Evol. Microbiol.">
        <title>The Global Catalogue of Microorganisms (GCM) 10K type strain sequencing project: providing services to taxonomists for standard genome sequencing and annotation.</title>
        <authorList>
            <consortium name="The Broad Institute Genomics Platform"/>
            <consortium name="The Broad Institute Genome Sequencing Center for Infectious Disease"/>
            <person name="Wu L."/>
            <person name="Ma J."/>
        </authorList>
    </citation>
    <scope>NUCLEOTIDE SEQUENCE [LARGE SCALE GENOMIC DNA]</scope>
    <source>
        <strain evidence="9">CCUG 58938</strain>
    </source>
</reference>
<dbReference type="RefSeq" id="WP_377573098.1">
    <property type="nucleotide sequence ID" value="NZ_JBHTKA010000001.1"/>
</dbReference>
<dbReference type="SUPFAM" id="SSF52096">
    <property type="entry name" value="ClpP/crotonase"/>
    <property type="match status" value="1"/>
</dbReference>
<dbReference type="GO" id="GO:0008233">
    <property type="term" value="F:peptidase activity"/>
    <property type="evidence" value="ECO:0007669"/>
    <property type="project" value="UniProtKB-KW"/>
</dbReference>
<evidence type="ECO:0000256" key="2">
    <source>
        <dbReference type="ARBA" id="ARBA00022490"/>
    </source>
</evidence>
<comment type="caution">
    <text evidence="8">The sequence shown here is derived from an EMBL/GenBank/DDBJ whole genome shotgun (WGS) entry which is preliminary data.</text>
</comment>
<dbReference type="EMBL" id="JBHTKA010000001">
    <property type="protein sequence ID" value="MFD0997691.1"/>
    <property type="molecule type" value="Genomic_DNA"/>
</dbReference>
<evidence type="ECO:0000256" key="6">
    <source>
        <dbReference type="RuleBase" id="RU003567"/>
    </source>
</evidence>
<proteinExistence type="inferred from homology"/>
<dbReference type="PANTHER" id="PTHR10381">
    <property type="entry name" value="ATP-DEPENDENT CLP PROTEASE PROTEOLYTIC SUBUNIT"/>
    <property type="match status" value="1"/>
</dbReference>
<dbReference type="Pfam" id="PF00574">
    <property type="entry name" value="CLP_protease"/>
    <property type="match status" value="1"/>
</dbReference>
<keyword evidence="5" id="KW-0720">Serine protease</keyword>
<dbReference type="NCBIfam" id="NF045542">
    <property type="entry name" value="Clp_rel_HeadMat"/>
    <property type="match status" value="1"/>
</dbReference>
<dbReference type="CDD" id="cd07016">
    <property type="entry name" value="S14_ClpP_1"/>
    <property type="match status" value="1"/>
</dbReference>
<evidence type="ECO:0000256" key="1">
    <source>
        <dbReference type="ARBA" id="ARBA00007039"/>
    </source>
</evidence>
<protein>
    <recommendedName>
        <fullName evidence="6">ATP-dependent Clp protease proteolytic subunit</fullName>
    </recommendedName>
</protein>
<evidence type="ECO:0000313" key="8">
    <source>
        <dbReference type="EMBL" id="MFD0997691.1"/>
    </source>
</evidence>
<dbReference type="InterPro" id="IPR023562">
    <property type="entry name" value="ClpP/TepA"/>
</dbReference>
<evidence type="ECO:0000256" key="3">
    <source>
        <dbReference type="ARBA" id="ARBA00022670"/>
    </source>
</evidence>
<organism evidence="8 9">
    <name type="scientific">Ohtaekwangia kribbensis</name>
    <dbReference type="NCBI Taxonomy" id="688913"/>
    <lineage>
        <taxon>Bacteria</taxon>
        <taxon>Pseudomonadati</taxon>
        <taxon>Bacteroidota</taxon>
        <taxon>Cytophagia</taxon>
        <taxon>Cytophagales</taxon>
        <taxon>Fulvivirgaceae</taxon>
        <taxon>Ohtaekwangia</taxon>
    </lineage>
</organism>
<keyword evidence="2" id="KW-0963">Cytoplasm</keyword>
<keyword evidence="4 8" id="KW-0378">Hydrolase</keyword>
<feature type="region of interest" description="Disordered" evidence="7">
    <location>
        <begin position="247"/>
        <end position="271"/>
    </location>
</feature>
<evidence type="ECO:0000256" key="5">
    <source>
        <dbReference type="ARBA" id="ARBA00022825"/>
    </source>
</evidence>
<dbReference type="InterPro" id="IPR001907">
    <property type="entry name" value="ClpP"/>
</dbReference>
<dbReference type="PANTHER" id="PTHR10381:SF70">
    <property type="entry name" value="ATP-DEPENDENT CLP PROTEASE PROTEOLYTIC SUBUNIT"/>
    <property type="match status" value="1"/>
</dbReference>
<evidence type="ECO:0000256" key="7">
    <source>
        <dbReference type="SAM" id="MobiDB-lite"/>
    </source>
</evidence>
<comment type="similarity">
    <text evidence="1 6">Belongs to the peptidase S14 family.</text>
</comment>
<sequence>MYELRAQSAKETDILMYGSIGEWGRVRAEDVYKAISDAKAKGYVKVNLKINSPGGSIFEGIAILSQMNDKDIVIHACVEGIAASMASVILQGARKRSMVRGGRLMIHEGSGGVYGNTTDIRNYADLLESLNKTMADIYAKSTKKDAKWILENWMADGKDTWFTAEQALKAGLIDEIVDDKVKPMPKEEASLVEMAAHYNQFLKTDSTQNQKMDKEQLIKLLGLKADATEAEIMVALAEMKAKATTSAAPAATKQDPPAAPAPTKPAVEGSAEDKAKLVEAVMEIAKSKGVTDEKQLAAIKVIAGYDIKAAMDILPSQAAAEAKKEEDEKPPVAASINDLLTLMKGANVGNGAAASGDRKGWSYSEWQAKDSAGLMTMARTKPKEFAALFAAEHGYTPTEAEIKELV</sequence>
<dbReference type="Proteomes" id="UP001597112">
    <property type="component" value="Unassembled WGS sequence"/>
</dbReference>
<feature type="compositionally biased region" description="Low complexity" evidence="7">
    <location>
        <begin position="247"/>
        <end position="256"/>
    </location>
</feature>
<dbReference type="GO" id="GO:0006508">
    <property type="term" value="P:proteolysis"/>
    <property type="evidence" value="ECO:0007669"/>
    <property type="project" value="UniProtKB-KW"/>
</dbReference>
<keyword evidence="9" id="KW-1185">Reference proteome</keyword>
<name>A0ABW3JWY9_9BACT</name>